<protein>
    <submittedName>
        <fullName evidence="1">Uncharacterized protein</fullName>
    </submittedName>
</protein>
<reference evidence="1" key="1">
    <citation type="submission" date="2021-02" db="EMBL/GenBank/DDBJ databases">
        <authorList>
            <person name="Nowell W R."/>
        </authorList>
    </citation>
    <scope>NUCLEOTIDE SEQUENCE</scope>
</reference>
<dbReference type="Proteomes" id="UP000676336">
    <property type="component" value="Unassembled WGS sequence"/>
</dbReference>
<dbReference type="AlphaFoldDB" id="A0A8S2R2K2"/>
<accession>A0A8S2R2K2</accession>
<sequence length="129" mass="14969">MIRCELNALCGSRYSSFDSYRQHIYRCHRSLIDPFDYDHSGSVAIEKALNDIGGSSVDCISSNEPDLTIDSDEFIYPEEELSEIDYQSINFGPILNNVFDQNTRFTKLTAFYTYFLLELREHHLLPQKV</sequence>
<organism evidence="1 2">
    <name type="scientific">Rotaria magnacalcarata</name>
    <dbReference type="NCBI Taxonomy" id="392030"/>
    <lineage>
        <taxon>Eukaryota</taxon>
        <taxon>Metazoa</taxon>
        <taxon>Spiralia</taxon>
        <taxon>Gnathifera</taxon>
        <taxon>Rotifera</taxon>
        <taxon>Eurotatoria</taxon>
        <taxon>Bdelloidea</taxon>
        <taxon>Philodinida</taxon>
        <taxon>Philodinidae</taxon>
        <taxon>Rotaria</taxon>
    </lineage>
</organism>
<evidence type="ECO:0000313" key="2">
    <source>
        <dbReference type="Proteomes" id="UP000676336"/>
    </source>
</evidence>
<feature type="non-terminal residue" evidence="1">
    <location>
        <position position="129"/>
    </location>
</feature>
<name>A0A8S2R2K2_9BILA</name>
<comment type="caution">
    <text evidence="1">The sequence shown here is derived from an EMBL/GenBank/DDBJ whole genome shotgun (WGS) entry which is preliminary data.</text>
</comment>
<evidence type="ECO:0000313" key="1">
    <source>
        <dbReference type="EMBL" id="CAF4137421.1"/>
    </source>
</evidence>
<proteinExistence type="predicted"/>
<dbReference type="EMBL" id="CAJOBI010009405">
    <property type="protein sequence ID" value="CAF4137421.1"/>
    <property type="molecule type" value="Genomic_DNA"/>
</dbReference>
<gene>
    <name evidence="1" type="ORF">SMN809_LOCUS19073</name>
</gene>